<keyword evidence="2 4" id="KW-0863">Zinc-finger</keyword>
<proteinExistence type="predicted"/>
<dbReference type="SUPFAM" id="SSF57850">
    <property type="entry name" value="RING/U-box"/>
    <property type="match status" value="1"/>
</dbReference>
<gene>
    <name evidence="6" type="ORF">SI8410_11015836</name>
</gene>
<evidence type="ECO:0000256" key="2">
    <source>
        <dbReference type="ARBA" id="ARBA00022771"/>
    </source>
</evidence>
<dbReference type="PROSITE" id="PS00518">
    <property type="entry name" value="ZF_RING_1"/>
    <property type="match status" value="1"/>
</dbReference>
<evidence type="ECO:0000256" key="1">
    <source>
        <dbReference type="ARBA" id="ARBA00022723"/>
    </source>
</evidence>
<keyword evidence="1" id="KW-0479">Metal-binding</keyword>
<evidence type="ECO:0000313" key="7">
    <source>
        <dbReference type="Proteomes" id="UP000663760"/>
    </source>
</evidence>
<organism evidence="6 7">
    <name type="scientific">Spirodela intermedia</name>
    <name type="common">Intermediate duckweed</name>
    <dbReference type="NCBI Taxonomy" id="51605"/>
    <lineage>
        <taxon>Eukaryota</taxon>
        <taxon>Viridiplantae</taxon>
        <taxon>Streptophyta</taxon>
        <taxon>Embryophyta</taxon>
        <taxon>Tracheophyta</taxon>
        <taxon>Spermatophyta</taxon>
        <taxon>Magnoliopsida</taxon>
        <taxon>Liliopsida</taxon>
        <taxon>Araceae</taxon>
        <taxon>Lemnoideae</taxon>
        <taxon>Spirodela</taxon>
    </lineage>
</organism>
<dbReference type="OrthoDB" id="6105938at2759"/>
<dbReference type="GO" id="GO:0032183">
    <property type="term" value="F:SUMO binding"/>
    <property type="evidence" value="ECO:0007669"/>
    <property type="project" value="TreeGrafter"/>
</dbReference>
<dbReference type="GO" id="GO:0061630">
    <property type="term" value="F:ubiquitin protein ligase activity"/>
    <property type="evidence" value="ECO:0007669"/>
    <property type="project" value="InterPro"/>
</dbReference>
<keyword evidence="3" id="KW-0862">Zinc</keyword>
<dbReference type="InterPro" id="IPR001841">
    <property type="entry name" value="Znf_RING"/>
</dbReference>
<dbReference type="GO" id="GO:0008270">
    <property type="term" value="F:zinc ion binding"/>
    <property type="evidence" value="ECO:0007669"/>
    <property type="project" value="UniProtKB-KW"/>
</dbReference>
<evidence type="ECO:0000256" key="4">
    <source>
        <dbReference type="PROSITE-ProRule" id="PRU00175"/>
    </source>
</evidence>
<dbReference type="InterPro" id="IPR049627">
    <property type="entry name" value="SLX8"/>
</dbReference>
<dbReference type="Gene3D" id="3.30.40.10">
    <property type="entry name" value="Zinc/RING finger domain, C3HC4 (zinc finger)"/>
    <property type="match status" value="1"/>
</dbReference>
<evidence type="ECO:0000259" key="5">
    <source>
        <dbReference type="PROSITE" id="PS50089"/>
    </source>
</evidence>
<keyword evidence="7" id="KW-1185">Reference proteome</keyword>
<dbReference type="Pfam" id="PF13923">
    <property type="entry name" value="zf-C3HC4_2"/>
    <property type="match status" value="1"/>
</dbReference>
<dbReference type="GO" id="GO:0140082">
    <property type="term" value="F:SUMO-ubiquitin ligase activity"/>
    <property type="evidence" value="ECO:0007669"/>
    <property type="project" value="TreeGrafter"/>
</dbReference>
<dbReference type="PANTHER" id="PTHR47094">
    <property type="entry name" value="ELFLESS, ISOFORM B"/>
    <property type="match status" value="1"/>
</dbReference>
<accession>A0A7I8L764</accession>
<dbReference type="SMART" id="SM00184">
    <property type="entry name" value="RING"/>
    <property type="match status" value="1"/>
</dbReference>
<evidence type="ECO:0000313" key="6">
    <source>
        <dbReference type="EMBL" id="CAA7405158.1"/>
    </source>
</evidence>
<dbReference type="PANTHER" id="PTHR47094:SF17">
    <property type="entry name" value="E3 UBIQUITIN-PROTEIN LIGASE COMPLEX SLX8-RFP SUBUNIT SLX8-LIKE ISOFORM X1"/>
    <property type="match status" value="1"/>
</dbReference>
<dbReference type="GO" id="GO:0033768">
    <property type="term" value="C:SUMO-targeted ubiquitin ligase complex"/>
    <property type="evidence" value="ECO:0007669"/>
    <property type="project" value="TreeGrafter"/>
</dbReference>
<feature type="domain" description="RING-type" evidence="5">
    <location>
        <begin position="146"/>
        <end position="184"/>
    </location>
</feature>
<dbReference type="GO" id="GO:0006511">
    <property type="term" value="P:ubiquitin-dependent protein catabolic process"/>
    <property type="evidence" value="ECO:0007669"/>
    <property type="project" value="TreeGrafter"/>
</dbReference>
<name>A0A7I8L764_SPIIN</name>
<sequence length="202" mass="22750">MSRTRWILDRTEDLELRLAPSFMSKGGTLTNNLFRSYPPNIIILDDDDDHAEEEDRQIYSSELSGPTRNLLHYSSSWAPELSEQDLELRLGLGVVALNPLYSTPLPHFPMHTCSPISEKTDPGEEIHARLCSCCAAPYGEEVKLRCAICMDTMKEETSTICGHVFCRPCITTAVLSQKKCPACRMKLSLQHIHRIYLPGSNP</sequence>
<dbReference type="PROSITE" id="PS50089">
    <property type="entry name" value="ZF_RING_2"/>
    <property type="match status" value="1"/>
</dbReference>
<reference evidence="6" key="1">
    <citation type="submission" date="2020-02" db="EMBL/GenBank/DDBJ databases">
        <authorList>
            <person name="Scholz U."/>
            <person name="Mascher M."/>
            <person name="Fiebig A."/>
        </authorList>
    </citation>
    <scope>NUCLEOTIDE SEQUENCE</scope>
</reference>
<evidence type="ECO:0000256" key="3">
    <source>
        <dbReference type="ARBA" id="ARBA00022833"/>
    </source>
</evidence>
<dbReference type="Proteomes" id="UP000663760">
    <property type="component" value="Chromosome 11"/>
</dbReference>
<dbReference type="EMBL" id="LR746274">
    <property type="protein sequence ID" value="CAA7405158.1"/>
    <property type="molecule type" value="Genomic_DNA"/>
</dbReference>
<dbReference type="AlphaFoldDB" id="A0A7I8L764"/>
<dbReference type="InterPro" id="IPR017907">
    <property type="entry name" value="Znf_RING_CS"/>
</dbReference>
<protein>
    <recommendedName>
        <fullName evidence="5">RING-type domain-containing protein</fullName>
    </recommendedName>
</protein>
<dbReference type="InterPro" id="IPR013083">
    <property type="entry name" value="Znf_RING/FYVE/PHD"/>
</dbReference>